<dbReference type="InterPro" id="IPR011993">
    <property type="entry name" value="PH-like_dom_sf"/>
</dbReference>
<name>A0AAN9A2G0_HALRR</name>
<keyword evidence="2" id="KW-0597">Phosphoprotein</keyword>
<evidence type="ECO:0000256" key="3">
    <source>
        <dbReference type="SAM" id="MobiDB-lite"/>
    </source>
</evidence>
<accession>A0AAN9A2G0</accession>
<sequence length="470" mass="50505">GLIVDQTIEKVSFCAPDRNHEKGFSYICRDGTTRRWMCHGFVAVKETGERLSHAVGCAFASCLERKQKRDKECGVTMSFDPNTSTFTRSGSFRQMTVTERLSDPQECKPIEPVPVKKVENPHAIARPHATPLMLQRQGSFRVFQHLSQSSPFKRQLSLRLNDLPSNLERTRSMSLDNTATNTTTTNNNIQPPESPQPPPRTQRNRLHSLPNAVNMTPIPESSPVVDNKAGDAVSAMCQELSAGLSLLSSFTDPFTSLPESTSPTHSSFSSSAAATSYTNAASSEITSHPMMPPVSQGVLLPSVAPIHEEIPWATPNANGQAPDSESETKEGWSKGEEWLSKINCQAKLTNGTTTPPLGNEDGNNTSSVRRNPPLGQLRSASLGSAPNTGASCVTESTPRDAMSTSWTTSNGTGGSATASFHSGTTNSSSGMAPGPGDPFDAEWAALASRNTNPNNPFLPTTVTKAFEVQM</sequence>
<dbReference type="GO" id="GO:0005737">
    <property type="term" value="C:cytoplasm"/>
    <property type="evidence" value="ECO:0007669"/>
    <property type="project" value="TreeGrafter"/>
</dbReference>
<organism evidence="5 6">
    <name type="scientific">Halocaridina rubra</name>
    <name type="common">Hawaiian red shrimp</name>
    <dbReference type="NCBI Taxonomy" id="373956"/>
    <lineage>
        <taxon>Eukaryota</taxon>
        <taxon>Metazoa</taxon>
        <taxon>Ecdysozoa</taxon>
        <taxon>Arthropoda</taxon>
        <taxon>Crustacea</taxon>
        <taxon>Multicrustacea</taxon>
        <taxon>Malacostraca</taxon>
        <taxon>Eumalacostraca</taxon>
        <taxon>Eucarida</taxon>
        <taxon>Decapoda</taxon>
        <taxon>Pleocyemata</taxon>
        <taxon>Caridea</taxon>
        <taxon>Atyoidea</taxon>
        <taxon>Atyidae</taxon>
        <taxon>Halocaridina</taxon>
    </lineage>
</organism>
<dbReference type="Pfam" id="PF00640">
    <property type="entry name" value="PID"/>
    <property type="match status" value="1"/>
</dbReference>
<dbReference type="PANTHER" id="PTHR47368">
    <property type="entry name" value="NUMB"/>
    <property type="match status" value="1"/>
</dbReference>
<feature type="domain" description="PID" evidence="4">
    <location>
        <begin position="2"/>
        <end position="72"/>
    </location>
</feature>
<feature type="region of interest" description="Disordered" evidence="3">
    <location>
        <begin position="165"/>
        <end position="205"/>
    </location>
</feature>
<dbReference type="InterPro" id="IPR016698">
    <property type="entry name" value="Numb/numb-like"/>
</dbReference>
<dbReference type="Pfam" id="PF06311">
    <property type="entry name" value="NumbF"/>
    <property type="match status" value="1"/>
</dbReference>
<dbReference type="EMBL" id="JAXCGZ010008073">
    <property type="protein sequence ID" value="KAK7078006.1"/>
    <property type="molecule type" value="Genomic_DNA"/>
</dbReference>
<dbReference type="Proteomes" id="UP001381693">
    <property type="component" value="Unassembled WGS sequence"/>
</dbReference>
<protein>
    <recommendedName>
        <fullName evidence="4">PID domain-containing protein</fullName>
    </recommendedName>
</protein>
<feature type="compositionally biased region" description="Low complexity" evidence="3">
    <location>
        <begin position="177"/>
        <end position="191"/>
    </location>
</feature>
<feature type="region of interest" description="Disordered" evidence="3">
    <location>
        <begin position="312"/>
        <end position="335"/>
    </location>
</feature>
<dbReference type="PROSITE" id="PS01179">
    <property type="entry name" value="PID"/>
    <property type="match status" value="1"/>
</dbReference>
<keyword evidence="1" id="KW-0217">Developmental protein</keyword>
<feature type="non-terminal residue" evidence="5">
    <location>
        <position position="1"/>
    </location>
</feature>
<reference evidence="5 6" key="1">
    <citation type="submission" date="2023-11" db="EMBL/GenBank/DDBJ databases">
        <title>Halocaridina rubra genome assembly.</title>
        <authorList>
            <person name="Smith C."/>
        </authorList>
    </citation>
    <scope>NUCLEOTIDE SEQUENCE [LARGE SCALE GENOMIC DNA]</scope>
    <source>
        <strain evidence="5">EP-1</strain>
        <tissue evidence="5">Whole</tissue>
    </source>
</reference>
<feature type="compositionally biased region" description="Polar residues" evidence="3">
    <location>
        <begin position="420"/>
        <end position="430"/>
    </location>
</feature>
<dbReference type="InterPro" id="IPR010449">
    <property type="entry name" value="Numb_domain"/>
</dbReference>
<dbReference type="AlphaFoldDB" id="A0AAN9A2G0"/>
<gene>
    <name evidence="5" type="ORF">SK128_023106</name>
</gene>
<dbReference type="InterPro" id="IPR006020">
    <property type="entry name" value="PTB/PI_dom"/>
</dbReference>
<proteinExistence type="predicted"/>
<feature type="region of interest" description="Disordered" evidence="3">
    <location>
        <begin position="348"/>
        <end position="440"/>
    </location>
</feature>
<evidence type="ECO:0000313" key="6">
    <source>
        <dbReference type="Proteomes" id="UP001381693"/>
    </source>
</evidence>
<dbReference type="Gene3D" id="2.30.29.30">
    <property type="entry name" value="Pleckstrin-homology domain (PH domain)/Phosphotyrosine-binding domain (PTB)"/>
    <property type="match status" value="1"/>
</dbReference>
<feature type="compositionally biased region" description="Basic and acidic residues" evidence="3">
    <location>
        <begin position="326"/>
        <end position="335"/>
    </location>
</feature>
<feature type="compositionally biased region" description="Polar residues" evidence="3">
    <location>
        <begin position="348"/>
        <end position="369"/>
    </location>
</feature>
<dbReference type="SUPFAM" id="SSF50729">
    <property type="entry name" value="PH domain-like"/>
    <property type="match status" value="1"/>
</dbReference>
<evidence type="ECO:0000256" key="2">
    <source>
        <dbReference type="ARBA" id="ARBA00022553"/>
    </source>
</evidence>
<dbReference type="PANTHER" id="PTHR47368:SF2">
    <property type="entry name" value="PID DOMAIN-CONTAINING PROTEIN"/>
    <property type="match status" value="1"/>
</dbReference>
<keyword evidence="6" id="KW-1185">Reference proteome</keyword>
<evidence type="ECO:0000256" key="1">
    <source>
        <dbReference type="ARBA" id="ARBA00022473"/>
    </source>
</evidence>
<evidence type="ECO:0000259" key="4">
    <source>
        <dbReference type="PROSITE" id="PS01179"/>
    </source>
</evidence>
<feature type="compositionally biased region" description="Polar residues" evidence="3">
    <location>
        <begin position="378"/>
        <end position="396"/>
    </location>
</feature>
<evidence type="ECO:0000313" key="5">
    <source>
        <dbReference type="EMBL" id="KAK7078006.1"/>
    </source>
</evidence>
<feature type="compositionally biased region" description="Low complexity" evidence="3">
    <location>
        <begin position="403"/>
        <end position="419"/>
    </location>
</feature>
<comment type="caution">
    <text evidence="5">The sequence shown here is derived from an EMBL/GenBank/DDBJ whole genome shotgun (WGS) entry which is preliminary data.</text>
</comment>